<feature type="transmembrane region" description="Helical" evidence="2">
    <location>
        <begin position="156"/>
        <end position="176"/>
    </location>
</feature>
<feature type="transmembrane region" description="Helical" evidence="2">
    <location>
        <begin position="213"/>
        <end position="235"/>
    </location>
</feature>
<dbReference type="InterPro" id="IPR000620">
    <property type="entry name" value="EamA_dom"/>
</dbReference>
<name>A0A498R782_9FIRM</name>
<evidence type="ECO:0000313" key="4">
    <source>
        <dbReference type="EMBL" id="VBB07231.1"/>
    </source>
</evidence>
<accession>A0A498R782</accession>
<feature type="transmembrane region" description="Helical" evidence="2">
    <location>
        <begin position="183"/>
        <end position="201"/>
    </location>
</feature>
<dbReference type="PANTHER" id="PTHR22911">
    <property type="entry name" value="ACYL-MALONYL CONDENSING ENZYME-RELATED"/>
    <property type="match status" value="1"/>
</dbReference>
<feature type="transmembrane region" description="Helical" evidence="2">
    <location>
        <begin position="127"/>
        <end position="144"/>
    </location>
</feature>
<evidence type="ECO:0000256" key="2">
    <source>
        <dbReference type="SAM" id="Phobius"/>
    </source>
</evidence>
<proteinExistence type="inferred from homology"/>
<sequence length="292" mass="31261">MNKKKTAILFVILAASLWGTLGLNVRVLAHFGFSSIQIVLTRFLVSAIFLGIYLLITDKEKLKAQKSDFKWFMGTGIFSMLFFNTCYTAAVQITSLSVAAVLLYTSPVFVTLLSIPIFKEKLTVKKAFAMICSVVGCALVSGILSSKAAAISGEGILLGIGAAVGYAFYGIFARILIQRYHSLTILFYTFLLAGIGGLFAGDSKGIVEIVVNTPMAMVAVVVVSLTCSVIPYILYTTALRQIEVSKVSIIASIEPVVATLLGVWIFREPLSVNGVAGIACVLFAIGILNTES</sequence>
<keyword evidence="2" id="KW-1133">Transmembrane helix</keyword>
<dbReference type="Proteomes" id="UP000277811">
    <property type="component" value="Unassembled WGS sequence"/>
</dbReference>
<reference evidence="4 5" key="1">
    <citation type="submission" date="2018-06" db="EMBL/GenBank/DDBJ databases">
        <authorList>
            <person name="Strepis N."/>
        </authorList>
    </citation>
    <scope>NUCLEOTIDE SEQUENCE [LARGE SCALE GENOMIC DNA]</scope>
    <source>
        <strain evidence="4">LUCI</strain>
    </source>
</reference>
<dbReference type="EMBL" id="UPPP01000072">
    <property type="protein sequence ID" value="VBB07231.1"/>
    <property type="molecule type" value="Genomic_DNA"/>
</dbReference>
<dbReference type="RefSeq" id="WP_122628167.1">
    <property type="nucleotide sequence ID" value="NZ_UPPP01000072.1"/>
</dbReference>
<feature type="domain" description="EamA" evidence="3">
    <location>
        <begin position="155"/>
        <end position="289"/>
    </location>
</feature>
<evidence type="ECO:0000313" key="5">
    <source>
        <dbReference type="Proteomes" id="UP000277811"/>
    </source>
</evidence>
<comment type="similarity">
    <text evidence="1">Belongs to the EamA transporter family.</text>
</comment>
<evidence type="ECO:0000256" key="1">
    <source>
        <dbReference type="ARBA" id="ARBA00007362"/>
    </source>
</evidence>
<dbReference type="PANTHER" id="PTHR22911:SF79">
    <property type="entry name" value="MOBA-LIKE NTP TRANSFERASE DOMAIN-CONTAINING PROTEIN"/>
    <property type="match status" value="1"/>
</dbReference>
<dbReference type="InterPro" id="IPR037185">
    <property type="entry name" value="EmrE-like"/>
</dbReference>
<feature type="transmembrane region" description="Helical" evidence="2">
    <location>
        <begin position="247"/>
        <end position="266"/>
    </location>
</feature>
<dbReference type="OrthoDB" id="6707571at2"/>
<dbReference type="GO" id="GO:0016020">
    <property type="term" value="C:membrane"/>
    <property type="evidence" value="ECO:0007669"/>
    <property type="project" value="InterPro"/>
</dbReference>
<feature type="transmembrane region" description="Helical" evidence="2">
    <location>
        <begin position="272"/>
        <end position="290"/>
    </location>
</feature>
<organism evidence="4 5">
    <name type="scientific">Lucifera butyrica</name>
    <dbReference type="NCBI Taxonomy" id="1351585"/>
    <lineage>
        <taxon>Bacteria</taxon>
        <taxon>Bacillati</taxon>
        <taxon>Bacillota</taxon>
        <taxon>Negativicutes</taxon>
        <taxon>Veillonellales</taxon>
        <taxon>Veillonellaceae</taxon>
        <taxon>Lucifera</taxon>
    </lineage>
</organism>
<dbReference type="Pfam" id="PF00892">
    <property type="entry name" value="EamA"/>
    <property type="match status" value="2"/>
</dbReference>
<gene>
    <name evidence="4" type="ORF">LUCI_2475</name>
</gene>
<evidence type="ECO:0000259" key="3">
    <source>
        <dbReference type="Pfam" id="PF00892"/>
    </source>
</evidence>
<feature type="transmembrane region" description="Helical" evidence="2">
    <location>
        <begin position="69"/>
        <end position="90"/>
    </location>
</feature>
<keyword evidence="5" id="KW-1185">Reference proteome</keyword>
<protein>
    <recommendedName>
        <fullName evidence="3">EamA domain-containing protein</fullName>
    </recommendedName>
</protein>
<dbReference type="Gene3D" id="1.10.3730.20">
    <property type="match status" value="2"/>
</dbReference>
<feature type="transmembrane region" description="Helical" evidence="2">
    <location>
        <begin position="96"/>
        <end position="115"/>
    </location>
</feature>
<dbReference type="AlphaFoldDB" id="A0A498R782"/>
<dbReference type="SUPFAM" id="SSF103481">
    <property type="entry name" value="Multidrug resistance efflux transporter EmrE"/>
    <property type="match status" value="2"/>
</dbReference>
<keyword evidence="2" id="KW-0472">Membrane</keyword>
<keyword evidence="2" id="KW-0812">Transmembrane</keyword>
<feature type="transmembrane region" description="Helical" evidence="2">
    <location>
        <begin position="38"/>
        <end position="57"/>
    </location>
</feature>
<feature type="domain" description="EamA" evidence="3">
    <location>
        <begin position="6"/>
        <end position="141"/>
    </location>
</feature>